<evidence type="ECO:0000313" key="4">
    <source>
        <dbReference type="Proteomes" id="UP000460949"/>
    </source>
</evidence>
<dbReference type="Gene3D" id="3.30.428.10">
    <property type="entry name" value="HIT-like"/>
    <property type="match status" value="1"/>
</dbReference>
<dbReference type="AlphaFoldDB" id="A0A845DR78"/>
<dbReference type="SUPFAM" id="SSF54197">
    <property type="entry name" value="HIT-like"/>
    <property type="match status" value="1"/>
</dbReference>
<dbReference type="GO" id="GO:0009117">
    <property type="term" value="P:nucleotide metabolic process"/>
    <property type="evidence" value="ECO:0007669"/>
    <property type="project" value="TreeGrafter"/>
</dbReference>
<evidence type="ECO:0000259" key="2">
    <source>
        <dbReference type="PROSITE" id="PS51084"/>
    </source>
</evidence>
<feature type="short sequence motif" description="Histidine triad motif" evidence="1">
    <location>
        <begin position="92"/>
        <end position="96"/>
    </location>
</feature>
<dbReference type="Proteomes" id="UP000460949">
    <property type="component" value="Unassembled WGS sequence"/>
</dbReference>
<dbReference type="InterPro" id="IPR011146">
    <property type="entry name" value="HIT-like"/>
</dbReference>
<name>A0A845DR78_9BACI</name>
<dbReference type="EMBL" id="WMET01000002">
    <property type="protein sequence ID" value="MYL20121.1"/>
    <property type="molecule type" value="Genomic_DNA"/>
</dbReference>
<comment type="caution">
    <text evidence="3">The sequence shown here is derived from an EMBL/GenBank/DDBJ whole genome shotgun (WGS) entry which is preliminary data.</text>
</comment>
<accession>A0A845DR78</accession>
<proteinExistence type="predicted"/>
<dbReference type="Pfam" id="PF01230">
    <property type="entry name" value="HIT"/>
    <property type="match status" value="1"/>
</dbReference>
<gene>
    <name evidence="3" type="ORF">GLW04_09510</name>
</gene>
<dbReference type="PANTHER" id="PTHR46648">
    <property type="entry name" value="HIT FAMILY PROTEIN 1"/>
    <property type="match status" value="1"/>
</dbReference>
<dbReference type="PROSITE" id="PS51084">
    <property type="entry name" value="HIT_2"/>
    <property type="match status" value="1"/>
</dbReference>
<dbReference type="GO" id="GO:0003824">
    <property type="term" value="F:catalytic activity"/>
    <property type="evidence" value="ECO:0007669"/>
    <property type="project" value="InterPro"/>
</dbReference>
<sequence length="142" mass="16299">MTTCPICEKHQKNDPGILFENDAWVISAGPHASHVLGYVYLEPKRHVEDWTELSTEEFSQVGPLVKKVEAFLKEQGKAERLYMVTISEAVRHLHIHLIPREEGGELKGLPLIEQATQQKDRKKTISMSGYQQFLKKLQTYLN</sequence>
<reference evidence="3 4" key="1">
    <citation type="submission" date="2019-11" db="EMBL/GenBank/DDBJ databases">
        <title>Genome sequences of 17 halophilic strains isolated from different environments.</title>
        <authorList>
            <person name="Furrow R.E."/>
        </authorList>
    </citation>
    <scope>NUCLEOTIDE SEQUENCE [LARGE SCALE GENOMIC DNA]</scope>
    <source>
        <strain evidence="3 4">22511_23_Filter</strain>
    </source>
</reference>
<evidence type="ECO:0000313" key="3">
    <source>
        <dbReference type="EMBL" id="MYL20121.1"/>
    </source>
</evidence>
<organism evidence="3 4">
    <name type="scientific">Halobacillus litoralis</name>
    <dbReference type="NCBI Taxonomy" id="45668"/>
    <lineage>
        <taxon>Bacteria</taxon>
        <taxon>Bacillati</taxon>
        <taxon>Bacillota</taxon>
        <taxon>Bacilli</taxon>
        <taxon>Bacillales</taxon>
        <taxon>Bacillaceae</taxon>
        <taxon>Halobacillus</taxon>
    </lineage>
</organism>
<protein>
    <submittedName>
        <fullName evidence="3">HIT domain-containing protein</fullName>
    </submittedName>
</protein>
<feature type="domain" description="HIT" evidence="2">
    <location>
        <begin position="37"/>
        <end position="108"/>
    </location>
</feature>
<dbReference type="RefSeq" id="WP_160836542.1">
    <property type="nucleotide sequence ID" value="NZ_WMET01000002.1"/>
</dbReference>
<dbReference type="PANTHER" id="PTHR46648:SF1">
    <property type="entry name" value="ADENOSINE 5'-MONOPHOSPHORAMIDASE HNT1"/>
    <property type="match status" value="1"/>
</dbReference>
<dbReference type="InterPro" id="IPR001310">
    <property type="entry name" value="Histidine_triad_HIT"/>
</dbReference>
<evidence type="ECO:0000256" key="1">
    <source>
        <dbReference type="PROSITE-ProRule" id="PRU00464"/>
    </source>
</evidence>
<dbReference type="InterPro" id="IPR036265">
    <property type="entry name" value="HIT-like_sf"/>
</dbReference>